<reference evidence="1 2" key="1">
    <citation type="submission" date="2017-06" db="EMBL/GenBank/DDBJ databases">
        <title>Complete Genome Sequence of the Soil Carbazole-Degrading Bacterium Nocardioides aromaticivorans IC177.</title>
        <authorList>
            <person name="Vejarano F."/>
            <person name="Suzuki-Minakuchi C."/>
            <person name="Ohtsubo Y."/>
            <person name="Tsuda M."/>
            <person name="Okada K."/>
            <person name="Nojiri H."/>
        </authorList>
    </citation>
    <scope>NUCLEOTIDE SEQUENCE [LARGE SCALE GENOMIC DNA]</scope>
    <source>
        <strain evidence="1 2">IC177</strain>
    </source>
</reference>
<dbReference type="Pfam" id="PF10117">
    <property type="entry name" value="McrBC"/>
    <property type="match status" value="1"/>
</dbReference>
<dbReference type="InterPro" id="IPR019292">
    <property type="entry name" value="McrC"/>
</dbReference>
<gene>
    <name evidence="1" type="ORF">CFH99_00415</name>
</gene>
<dbReference type="EMBL" id="CP022295">
    <property type="protein sequence ID" value="QSR24089.1"/>
    <property type="molecule type" value="Genomic_DNA"/>
</dbReference>
<accession>A0ABX7PDY0</accession>
<dbReference type="PANTHER" id="PTHR38733:SF1">
    <property type="entry name" value="TYPE IV METHYL-DIRECTED RESTRICTION ENZYME ECOKMCRBC"/>
    <property type="match status" value="1"/>
</dbReference>
<evidence type="ECO:0008006" key="3">
    <source>
        <dbReference type="Google" id="ProtNLM"/>
    </source>
</evidence>
<dbReference type="PANTHER" id="PTHR38733">
    <property type="entry name" value="PROTEIN MCRC"/>
    <property type="match status" value="1"/>
</dbReference>
<evidence type="ECO:0000313" key="2">
    <source>
        <dbReference type="Proteomes" id="UP000662818"/>
    </source>
</evidence>
<protein>
    <recommendedName>
        <fullName evidence="3">McrBC 5-methylcytosine restriction system component</fullName>
    </recommendedName>
</protein>
<organism evidence="1 2">
    <name type="scientific">Nocardioides aromaticivorans</name>
    <dbReference type="NCBI Taxonomy" id="200618"/>
    <lineage>
        <taxon>Bacteria</taxon>
        <taxon>Bacillati</taxon>
        <taxon>Actinomycetota</taxon>
        <taxon>Actinomycetes</taxon>
        <taxon>Propionibacteriales</taxon>
        <taxon>Nocardioidaceae</taxon>
        <taxon>Nocardioides</taxon>
    </lineage>
</organism>
<proteinExistence type="predicted"/>
<dbReference type="Proteomes" id="UP000662818">
    <property type="component" value="Chromosome"/>
</dbReference>
<sequence length="433" mass="47226">MRAMDRLVLQELSERPRTTGEVAELSGITEGEVLLQLRELNDRVKTLLGYENDPITTTAGGTWKAEGVAGLLRLNANVELEVVPKFLDPSTSGWRTDFFLLAVLVRTGHLLVHDEISAGTQDRGDLATLIARSLLNLHSENERRPIRSYRRTTSSDFAIDGDVEWESLVLPDPDGFEVSRLELTRRNPYNATLAAAVATLIPEVSDVDTQAQLRLLGRQLAPQSNPPAVFPPLPVRHRGWQQAYDLARLVVEGLGLNLDGGAFTGPGFLLSTWSAWQSLCEEVVRRALPNHKVVGQMRWVLGHRGVQPVYATPDITPLRGTAASLLLDAKYKTRVGRVPSISSADVYESVAFLRASGAATMKLLYPALSAPDQLPLGEWKSFDEVKIDELSITGYEVQVQGLAQAGGFDRLVAGARAALQPSLEPAANATQTA</sequence>
<evidence type="ECO:0000313" key="1">
    <source>
        <dbReference type="EMBL" id="QSR24089.1"/>
    </source>
</evidence>
<keyword evidence="2" id="KW-1185">Reference proteome</keyword>
<name>A0ABX7PDY0_9ACTN</name>